<dbReference type="Pfam" id="PF00925">
    <property type="entry name" value="GTP_cyclohydro2"/>
    <property type="match status" value="1"/>
</dbReference>
<protein>
    <recommendedName>
        <fullName evidence="4">GTP cyclohydrolase II domain-containing protein</fullName>
    </recommendedName>
</protein>
<evidence type="ECO:0000256" key="1">
    <source>
        <dbReference type="ARBA" id="ARBA00005104"/>
    </source>
</evidence>
<evidence type="ECO:0000259" key="4">
    <source>
        <dbReference type="Pfam" id="PF00925"/>
    </source>
</evidence>
<dbReference type="Gene3D" id="3.40.50.10990">
    <property type="entry name" value="GTP cyclohydrolase II"/>
    <property type="match status" value="1"/>
</dbReference>
<keyword evidence="3" id="KW-0812">Transmembrane</keyword>
<name>A0A7S4C8I9_9EUGL</name>
<organism evidence="5">
    <name type="scientific">Eutreptiella gymnastica</name>
    <dbReference type="NCBI Taxonomy" id="73025"/>
    <lineage>
        <taxon>Eukaryota</taxon>
        <taxon>Discoba</taxon>
        <taxon>Euglenozoa</taxon>
        <taxon>Euglenida</taxon>
        <taxon>Spirocuta</taxon>
        <taxon>Euglenophyceae</taxon>
        <taxon>Eutreptiales</taxon>
        <taxon>Eutreptiaceae</taxon>
        <taxon>Eutreptiella</taxon>
    </lineage>
</organism>
<evidence type="ECO:0000256" key="2">
    <source>
        <dbReference type="ARBA" id="ARBA00022619"/>
    </source>
</evidence>
<dbReference type="GO" id="GO:0009231">
    <property type="term" value="P:riboflavin biosynthetic process"/>
    <property type="evidence" value="ECO:0007669"/>
    <property type="project" value="UniProtKB-KW"/>
</dbReference>
<evidence type="ECO:0000256" key="3">
    <source>
        <dbReference type="SAM" id="Phobius"/>
    </source>
</evidence>
<keyword evidence="3" id="KW-0472">Membrane</keyword>
<keyword evidence="3" id="KW-1133">Transmembrane helix</keyword>
<dbReference type="PANTHER" id="PTHR21327">
    <property type="entry name" value="GTP CYCLOHYDROLASE II-RELATED"/>
    <property type="match status" value="1"/>
</dbReference>
<gene>
    <name evidence="5" type="ORF">EGYM00163_LOCUS1297</name>
</gene>
<comment type="pathway">
    <text evidence="1">Cofactor biosynthesis; riboflavin biosynthesis.</text>
</comment>
<dbReference type="InterPro" id="IPR032677">
    <property type="entry name" value="GTP_cyclohydro_II"/>
</dbReference>
<dbReference type="SUPFAM" id="SSF142695">
    <property type="entry name" value="RibA-like"/>
    <property type="match status" value="1"/>
</dbReference>
<feature type="transmembrane region" description="Helical" evidence="3">
    <location>
        <begin position="38"/>
        <end position="59"/>
    </location>
</feature>
<evidence type="ECO:0000313" key="5">
    <source>
        <dbReference type="EMBL" id="CAE0790183.1"/>
    </source>
</evidence>
<dbReference type="EMBL" id="HBJA01003993">
    <property type="protein sequence ID" value="CAE0790183.1"/>
    <property type="molecule type" value="Transcribed_RNA"/>
</dbReference>
<proteinExistence type="predicted"/>
<feature type="transmembrane region" description="Helical" evidence="3">
    <location>
        <begin position="151"/>
        <end position="174"/>
    </location>
</feature>
<dbReference type="GO" id="GO:0005829">
    <property type="term" value="C:cytosol"/>
    <property type="evidence" value="ECO:0007669"/>
    <property type="project" value="TreeGrafter"/>
</dbReference>
<feature type="domain" description="GTP cyclohydrolase II" evidence="4">
    <location>
        <begin position="235"/>
        <end position="399"/>
    </location>
</feature>
<dbReference type="InterPro" id="IPR036144">
    <property type="entry name" value="RibA-like_sf"/>
</dbReference>
<dbReference type="PANTHER" id="PTHR21327:SF47">
    <property type="entry name" value="GTP CYCLOHYDROLASE II DOMAIN-CONTAINING PROTEIN"/>
    <property type="match status" value="1"/>
</dbReference>
<reference evidence="5" key="1">
    <citation type="submission" date="2021-01" db="EMBL/GenBank/DDBJ databases">
        <authorList>
            <person name="Corre E."/>
            <person name="Pelletier E."/>
            <person name="Niang G."/>
            <person name="Scheremetjew M."/>
            <person name="Finn R."/>
            <person name="Kale V."/>
            <person name="Holt S."/>
            <person name="Cochrane G."/>
            <person name="Meng A."/>
            <person name="Brown T."/>
            <person name="Cohen L."/>
        </authorList>
    </citation>
    <scope>NUCLEOTIDE SEQUENCE</scope>
    <source>
        <strain evidence="5">CCMP1594</strain>
    </source>
</reference>
<dbReference type="AlphaFoldDB" id="A0A7S4C8I9"/>
<accession>A0A7S4C8I9</accession>
<dbReference type="GO" id="GO:0008686">
    <property type="term" value="F:3,4-dihydroxy-2-butanone-4-phosphate synthase activity"/>
    <property type="evidence" value="ECO:0007669"/>
    <property type="project" value="TreeGrafter"/>
</dbReference>
<sequence length="399" mass="41524">MYTTDGFPMTASYNSPAILELQDYPSPSPPGPSPMRSLALGVVSAVLGVGLGLAIHATASSPASATVHTQSPSSIHSVPRHPLVAASIRQPQRHSVAASALGDAAVQVPDLPPTSASEQVYSAETRAHDLPTAPPVAAFALPYTQQRDPGAAVRAMFGWAAALGATALGAWALVARRRQDRPQPIMPAGLVEEGGAAYRSFYEFRPDLPGSPSALTYPTTAHPRARPVRPTNFVAETLLPTSAGGYRVRSYKRSLDGTRYTDPIAIVTGDPAGAESVPVRVHATGAAMGSPGSDCAQQLSQAMDFIQDEGCGIVIYLHKEGRGIALANVIAANGMQGAGAGAEVSAPDAPARAEDGWDHTAVRDILADLGPKSIELMTNSPQKVQELRSLGIDVDKQIP</sequence>
<keyword evidence="2" id="KW-0686">Riboflavin biosynthesis</keyword>